<organism evidence="1 2">
    <name type="scientific">Stegodyphus mimosarum</name>
    <name type="common">African social velvet spider</name>
    <dbReference type="NCBI Taxonomy" id="407821"/>
    <lineage>
        <taxon>Eukaryota</taxon>
        <taxon>Metazoa</taxon>
        <taxon>Ecdysozoa</taxon>
        <taxon>Arthropoda</taxon>
        <taxon>Chelicerata</taxon>
        <taxon>Arachnida</taxon>
        <taxon>Araneae</taxon>
        <taxon>Araneomorphae</taxon>
        <taxon>Entelegynae</taxon>
        <taxon>Eresoidea</taxon>
        <taxon>Eresidae</taxon>
        <taxon>Stegodyphus</taxon>
    </lineage>
</organism>
<feature type="non-terminal residue" evidence="1">
    <location>
        <position position="35"/>
    </location>
</feature>
<dbReference type="AlphaFoldDB" id="A0A087UMK4"/>
<name>A0A087UMK4_STEMI</name>
<evidence type="ECO:0000313" key="1">
    <source>
        <dbReference type="EMBL" id="KFM78593.1"/>
    </source>
</evidence>
<sequence>MVHTLTVVSTVFLTLVYFTSSKTLYEVLTEYEELR</sequence>
<proteinExistence type="predicted"/>
<dbReference type="Proteomes" id="UP000054359">
    <property type="component" value="Unassembled WGS sequence"/>
</dbReference>
<keyword evidence="2" id="KW-1185">Reference proteome</keyword>
<dbReference type="EMBL" id="KK120579">
    <property type="protein sequence ID" value="KFM78593.1"/>
    <property type="molecule type" value="Genomic_DNA"/>
</dbReference>
<reference evidence="1 2" key="1">
    <citation type="submission" date="2013-11" db="EMBL/GenBank/DDBJ databases">
        <title>Genome sequencing of Stegodyphus mimosarum.</title>
        <authorList>
            <person name="Bechsgaard J."/>
        </authorList>
    </citation>
    <scope>NUCLEOTIDE SEQUENCE [LARGE SCALE GENOMIC DNA]</scope>
</reference>
<protein>
    <submittedName>
        <fullName evidence="1">Uncharacterized protein</fullName>
    </submittedName>
</protein>
<gene>
    <name evidence="1" type="ORF">X975_03640</name>
</gene>
<evidence type="ECO:0000313" key="2">
    <source>
        <dbReference type="Proteomes" id="UP000054359"/>
    </source>
</evidence>
<accession>A0A087UMK4</accession>